<organism evidence="1 2">
    <name type="scientific">Macrosiphum euphorbiae</name>
    <name type="common">potato aphid</name>
    <dbReference type="NCBI Taxonomy" id="13131"/>
    <lineage>
        <taxon>Eukaryota</taxon>
        <taxon>Metazoa</taxon>
        <taxon>Ecdysozoa</taxon>
        <taxon>Arthropoda</taxon>
        <taxon>Hexapoda</taxon>
        <taxon>Insecta</taxon>
        <taxon>Pterygota</taxon>
        <taxon>Neoptera</taxon>
        <taxon>Paraneoptera</taxon>
        <taxon>Hemiptera</taxon>
        <taxon>Sternorrhyncha</taxon>
        <taxon>Aphidomorpha</taxon>
        <taxon>Aphidoidea</taxon>
        <taxon>Aphididae</taxon>
        <taxon>Macrosiphini</taxon>
        <taxon>Macrosiphum</taxon>
    </lineage>
</organism>
<reference evidence="1 2" key="1">
    <citation type="submission" date="2023-01" db="EMBL/GenBank/DDBJ databases">
        <authorList>
            <person name="Whitehead M."/>
        </authorList>
    </citation>
    <scope>NUCLEOTIDE SEQUENCE [LARGE SCALE GENOMIC DNA]</scope>
</reference>
<evidence type="ECO:0000313" key="1">
    <source>
        <dbReference type="EMBL" id="CAI6352142.1"/>
    </source>
</evidence>
<proteinExistence type="predicted"/>
<protein>
    <submittedName>
        <fullName evidence="1">Uncharacterized protein</fullName>
    </submittedName>
</protein>
<dbReference type="AlphaFoldDB" id="A0AAV0W8S6"/>
<keyword evidence="2" id="KW-1185">Reference proteome</keyword>
<gene>
    <name evidence="1" type="ORF">MEUPH1_LOCUS8422</name>
</gene>
<accession>A0AAV0W8S6</accession>
<name>A0AAV0W8S6_9HEMI</name>
<sequence>MFRDFSIEDDGQFNAKLAIIGPLDHWGHQNHVFCSEFLTVINTSDHIACKLDASHNHLYTLHTCVRLLQASARA</sequence>
<dbReference type="EMBL" id="CARXXK010000001">
    <property type="protein sequence ID" value="CAI6352142.1"/>
    <property type="molecule type" value="Genomic_DNA"/>
</dbReference>
<evidence type="ECO:0000313" key="2">
    <source>
        <dbReference type="Proteomes" id="UP001160148"/>
    </source>
</evidence>
<dbReference type="Proteomes" id="UP001160148">
    <property type="component" value="Unassembled WGS sequence"/>
</dbReference>
<comment type="caution">
    <text evidence="1">The sequence shown here is derived from an EMBL/GenBank/DDBJ whole genome shotgun (WGS) entry which is preliminary data.</text>
</comment>